<accession>A0A2N8L0I2</accession>
<dbReference type="PANTHER" id="PTHR40590">
    <property type="entry name" value="CYTOPLASMIC PROTEIN-RELATED"/>
    <property type="match status" value="1"/>
</dbReference>
<protein>
    <recommendedName>
        <fullName evidence="4">TraB/GumN family protein</fullName>
    </recommendedName>
</protein>
<dbReference type="CDD" id="cd14789">
    <property type="entry name" value="Tiki"/>
    <property type="match status" value="1"/>
</dbReference>
<organism evidence="2 3">
    <name type="scientific">Kinneretia aquatilis</name>
    <dbReference type="NCBI Taxonomy" id="2070761"/>
    <lineage>
        <taxon>Bacteria</taxon>
        <taxon>Pseudomonadati</taxon>
        <taxon>Pseudomonadota</taxon>
        <taxon>Betaproteobacteria</taxon>
        <taxon>Burkholderiales</taxon>
        <taxon>Sphaerotilaceae</taxon>
        <taxon>Roseateles</taxon>
    </lineage>
</organism>
<comment type="caution">
    <text evidence="2">The sequence shown here is derived from an EMBL/GenBank/DDBJ whole genome shotgun (WGS) entry which is preliminary data.</text>
</comment>
<dbReference type="Pfam" id="PF01963">
    <property type="entry name" value="TraB_PrgY_gumN"/>
    <property type="match status" value="1"/>
</dbReference>
<evidence type="ECO:0008006" key="4">
    <source>
        <dbReference type="Google" id="ProtNLM"/>
    </source>
</evidence>
<name>A0A2N8L0I2_9BURK</name>
<evidence type="ECO:0000256" key="1">
    <source>
        <dbReference type="SAM" id="MobiDB-lite"/>
    </source>
</evidence>
<sequence length="291" mass="31921">MTARFTAHETAPPRHRLPAAPDTPPAAQADYRPALWSVEHQGRRSWLFGALPWSEAGVTALPGPVQQALTESDQLASELRMPVAPSEAAPLLAALRKPDASFRTTLPADLLGDFDQLCKQQGLPCNALDSLPPFFVVAALHKLMAQKAGLQSQEQHSSMNLVHRAMKDKPLLELEGLQAGFQLLQSIPEADQQALLRRLLISQGQDSVQSYAAWRRGDMAAMQASFESSAFTPATRERIQRERDQAWSLKIAQRLREGQRLFVAVAPAHLGSEGLPALLQAQGFKVTRVAY</sequence>
<dbReference type="EMBL" id="POSP01000003">
    <property type="protein sequence ID" value="PND39182.1"/>
    <property type="molecule type" value="Genomic_DNA"/>
</dbReference>
<dbReference type="InterPro" id="IPR047111">
    <property type="entry name" value="YbaP-like"/>
</dbReference>
<gene>
    <name evidence="2" type="ORF">C1O66_17735</name>
</gene>
<dbReference type="Proteomes" id="UP000235916">
    <property type="component" value="Unassembled WGS sequence"/>
</dbReference>
<evidence type="ECO:0000313" key="3">
    <source>
        <dbReference type="Proteomes" id="UP000235916"/>
    </source>
</evidence>
<dbReference type="RefSeq" id="WP_102769102.1">
    <property type="nucleotide sequence ID" value="NZ_POSP01000003.1"/>
</dbReference>
<keyword evidence="3" id="KW-1185">Reference proteome</keyword>
<dbReference type="OrthoDB" id="9025834at2"/>
<reference evidence="2 3" key="1">
    <citation type="submission" date="2018-01" db="EMBL/GenBank/DDBJ databases">
        <title>Draft genome sequence of Paucibacter aquatile CR182 isolated from freshwater of the Nakdong River.</title>
        <authorList>
            <person name="Choi A."/>
            <person name="Chung E.J."/>
        </authorList>
    </citation>
    <scope>NUCLEOTIDE SEQUENCE [LARGE SCALE GENOMIC DNA]</scope>
    <source>
        <strain evidence="2 3">CR182</strain>
    </source>
</reference>
<evidence type="ECO:0000313" key="2">
    <source>
        <dbReference type="EMBL" id="PND39182.1"/>
    </source>
</evidence>
<proteinExistence type="predicted"/>
<dbReference type="InterPro" id="IPR002816">
    <property type="entry name" value="TraB/PrgY/GumN_fam"/>
</dbReference>
<dbReference type="AlphaFoldDB" id="A0A2N8L0I2"/>
<feature type="region of interest" description="Disordered" evidence="1">
    <location>
        <begin position="1"/>
        <end position="28"/>
    </location>
</feature>
<dbReference type="PANTHER" id="PTHR40590:SF1">
    <property type="entry name" value="CYTOPLASMIC PROTEIN"/>
    <property type="match status" value="1"/>
</dbReference>